<feature type="compositionally biased region" description="Polar residues" evidence="1">
    <location>
        <begin position="161"/>
        <end position="172"/>
    </location>
</feature>
<evidence type="ECO:0000313" key="3">
    <source>
        <dbReference type="Proteomes" id="UP000237271"/>
    </source>
</evidence>
<organism evidence="2 3">
    <name type="scientific">Phytophthora palmivora</name>
    <dbReference type="NCBI Taxonomy" id="4796"/>
    <lineage>
        <taxon>Eukaryota</taxon>
        <taxon>Sar</taxon>
        <taxon>Stramenopiles</taxon>
        <taxon>Oomycota</taxon>
        <taxon>Peronosporomycetes</taxon>
        <taxon>Peronosporales</taxon>
        <taxon>Peronosporaceae</taxon>
        <taxon>Phytophthora</taxon>
    </lineage>
</organism>
<reference evidence="2 3" key="1">
    <citation type="journal article" date="2017" name="Genome Biol. Evol.">
        <title>Phytophthora megakarya and P. palmivora, closely related causal agents of cacao black pod rot, underwent increases in genome sizes and gene numbers by different mechanisms.</title>
        <authorList>
            <person name="Ali S.S."/>
            <person name="Shao J."/>
            <person name="Lary D.J."/>
            <person name="Kronmiller B."/>
            <person name="Shen D."/>
            <person name="Strem M.D."/>
            <person name="Amoako-Attah I."/>
            <person name="Akrofi A.Y."/>
            <person name="Begoude B.A."/>
            <person name="Ten Hoopen G.M."/>
            <person name="Coulibaly K."/>
            <person name="Kebe B.I."/>
            <person name="Melnick R.L."/>
            <person name="Guiltinan M.J."/>
            <person name="Tyler B.M."/>
            <person name="Meinhardt L.W."/>
            <person name="Bailey B.A."/>
        </authorList>
    </citation>
    <scope>NUCLEOTIDE SEQUENCE [LARGE SCALE GENOMIC DNA]</scope>
    <source>
        <strain evidence="3">sbr112.9</strain>
    </source>
</reference>
<dbReference type="OrthoDB" id="120385at2759"/>
<dbReference type="AlphaFoldDB" id="A0A2P4YFS7"/>
<sequence>MDNVPKMKEGFDLYAVQLRTFLTPKDNIARETMLSGVPAQDAEMICQDDSSLVTWNRFVDKQTKKGYSNYIFLRAEFYANIYTPEKTMDRWLCEMELLRRQLLHYGKRVTEDDYKETLLGHVARTHCDVVRQFRKHHIVRRDVLADRPTKTNGIAACRRNAAQSKQQKGNQFKSKRKRAHRGEKAKSDYASGKRVTKMKLGPAFTVVKLVTCDPLSRKKK</sequence>
<name>A0A2P4YFS7_9STRA</name>
<dbReference type="Proteomes" id="UP000237271">
    <property type="component" value="Unassembled WGS sequence"/>
</dbReference>
<dbReference type="EMBL" id="NCKW01003408">
    <property type="protein sequence ID" value="POM76644.1"/>
    <property type="molecule type" value="Genomic_DNA"/>
</dbReference>
<proteinExistence type="predicted"/>
<comment type="caution">
    <text evidence="2">The sequence shown here is derived from an EMBL/GenBank/DDBJ whole genome shotgun (WGS) entry which is preliminary data.</text>
</comment>
<feature type="region of interest" description="Disordered" evidence="1">
    <location>
        <begin position="160"/>
        <end position="194"/>
    </location>
</feature>
<evidence type="ECO:0000256" key="1">
    <source>
        <dbReference type="SAM" id="MobiDB-lite"/>
    </source>
</evidence>
<protein>
    <submittedName>
        <fullName evidence="2">Uncharacterized protein</fullName>
    </submittedName>
</protein>
<evidence type="ECO:0000313" key="2">
    <source>
        <dbReference type="EMBL" id="POM76644.1"/>
    </source>
</evidence>
<keyword evidence="3" id="KW-1185">Reference proteome</keyword>
<accession>A0A2P4YFS7</accession>
<gene>
    <name evidence="2" type="ORF">PHPALM_6088</name>
</gene>